<dbReference type="AlphaFoldDB" id="A0A7W8FEU3"/>
<reference evidence="1 2" key="1">
    <citation type="submission" date="2020-08" db="EMBL/GenBank/DDBJ databases">
        <title>Genomic Encyclopedia of Type Strains, Phase IV (KMG-IV): sequencing the most valuable type-strain genomes for metagenomic binning, comparative biology and taxonomic classification.</title>
        <authorList>
            <person name="Goeker M."/>
        </authorList>
    </citation>
    <scope>NUCLEOTIDE SEQUENCE [LARGE SCALE GENOMIC DNA]</scope>
    <source>
        <strain evidence="1 2">DSM 11275</strain>
    </source>
</reference>
<dbReference type="Proteomes" id="UP000539075">
    <property type="component" value="Unassembled WGS sequence"/>
</dbReference>
<name>A0A7W8FEU3_9BACT</name>
<dbReference type="EMBL" id="JACHGO010000003">
    <property type="protein sequence ID" value="MBB5143163.1"/>
    <property type="molecule type" value="Genomic_DNA"/>
</dbReference>
<sequence length="74" mass="8071">MTVSDKLGPNNELRWGLNYGSTTGTICTRLISVVFNLSHMDALATLANILSMNFDNLSKLPVMGILLNSMLDRG</sequence>
<proteinExistence type="predicted"/>
<protein>
    <submittedName>
        <fullName evidence="1">Uncharacterized protein</fullName>
    </submittedName>
</protein>
<gene>
    <name evidence="1" type="ORF">HNQ38_001251</name>
</gene>
<comment type="caution">
    <text evidence="1">The sequence shown here is derived from an EMBL/GenBank/DDBJ whole genome shotgun (WGS) entry which is preliminary data.</text>
</comment>
<organism evidence="1 2">
    <name type="scientific">Desulfovibrio intestinalis</name>
    <dbReference type="NCBI Taxonomy" id="58621"/>
    <lineage>
        <taxon>Bacteria</taxon>
        <taxon>Pseudomonadati</taxon>
        <taxon>Thermodesulfobacteriota</taxon>
        <taxon>Desulfovibrionia</taxon>
        <taxon>Desulfovibrionales</taxon>
        <taxon>Desulfovibrionaceae</taxon>
        <taxon>Desulfovibrio</taxon>
    </lineage>
</organism>
<evidence type="ECO:0000313" key="1">
    <source>
        <dbReference type="EMBL" id="MBB5143163.1"/>
    </source>
</evidence>
<keyword evidence="2" id="KW-1185">Reference proteome</keyword>
<evidence type="ECO:0000313" key="2">
    <source>
        <dbReference type="Proteomes" id="UP000539075"/>
    </source>
</evidence>
<accession>A0A7W8FEU3</accession>